<dbReference type="InterPro" id="IPR055303">
    <property type="entry name" value="ATMIN"/>
</dbReference>
<dbReference type="InterPro" id="IPR013087">
    <property type="entry name" value="Znf_C2H2_type"/>
</dbReference>
<organism evidence="4 5">
    <name type="scientific">Temnothorax longispinosus</name>
    <dbReference type="NCBI Taxonomy" id="300112"/>
    <lineage>
        <taxon>Eukaryota</taxon>
        <taxon>Metazoa</taxon>
        <taxon>Ecdysozoa</taxon>
        <taxon>Arthropoda</taxon>
        <taxon>Hexapoda</taxon>
        <taxon>Insecta</taxon>
        <taxon>Pterygota</taxon>
        <taxon>Neoptera</taxon>
        <taxon>Endopterygota</taxon>
        <taxon>Hymenoptera</taxon>
        <taxon>Apocrita</taxon>
        <taxon>Aculeata</taxon>
        <taxon>Formicoidea</taxon>
        <taxon>Formicidae</taxon>
        <taxon>Myrmicinae</taxon>
        <taxon>Temnothorax</taxon>
    </lineage>
</organism>
<accession>A0A4S2KUG3</accession>
<dbReference type="PANTHER" id="PTHR46664:SF1">
    <property type="entry name" value="ATM INTERACTOR"/>
    <property type="match status" value="1"/>
</dbReference>
<protein>
    <recommendedName>
        <fullName evidence="3">C2H2-type domain-containing protein</fullName>
    </recommendedName>
</protein>
<evidence type="ECO:0000256" key="1">
    <source>
        <dbReference type="PROSITE-ProRule" id="PRU00042"/>
    </source>
</evidence>
<keyword evidence="1" id="KW-0862">Zinc</keyword>
<feature type="compositionally biased region" description="Basic residues" evidence="2">
    <location>
        <begin position="195"/>
        <end position="213"/>
    </location>
</feature>
<dbReference type="Gene3D" id="3.30.160.60">
    <property type="entry name" value="Classic Zinc Finger"/>
    <property type="match status" value="1"/>
</dbReference>
<dbReference type="GO" id="GO:0000981">
    <property type="term" value="F:DNA-binding transcription factor activity, RNA polymerase II-specific"/>
    <property type="evidence" value="ECO:0007669"/>
    <property type="project" value="TreeGrafter"/>
</dbReference>
<dbReference type="SUPFAM" id="SSF57667">
    <property type="entry name" value="beta-beta-alpha zinc fingers"/>
    <property type="match status" value="1"/>
</dbReference>
<feature type="compositionally biased region" description="Low complexity" evidence="2">
    <location>
        <begin position="256"/>
        <end position="269"/>
    </location>
</feature>
<dbReference type="InterPro" id="IPR036236">
    <property type="entry name" value="Znf_C2H2_sf"/>
</dbReference>
<proteinExistence type="predicted"/>
<reference evidence="4 5" key="1">
    <citation type="journal article" date="2019" name="Philos. Trans. R. Soc. Lond., B, Biol. Sci.">
        <title>Ant behaviour and brain gene expression of defending hosts depend on the ecological success of the intruding social parasite.</title>
        <authorList>
            <person name="Kaur R."/>
            <person name="Stoldt M."/>
            <person name="Jongepier E."/>
            <person name="Feldmeyer B."/>
            <person name="Menzel F."/>
            <person name="Bornberg-Bauer E."/>
            <person name="Foitzik S."/>
        </authorList>
    </citation>
    <scope>NUCLEOTIDE SEQUENCE [LARGE SCALE GENOMIC DNA]</scope>
    <source>
        <tissue evidence="4">Whole body</tissue>
    </source>
</reference>
<dbReference type="PROSITE" id="PS00028">
    <property type="entry name" value="ZINC_FINGER_C2H2_1"/>
    <property type="match status" value="1"/>
</dbReference>
<evidence type="ECO:0000313" key="5">
    <source>
        <dbReference type="Proteomes" id="UP000310200"/>
    </source>
</evidence>
<comment type="caution">
    <text evidence="4">The sequence shown here is derived from an EMBL/GenBank/DDBJ whole genome shotgun (WGS) entry which is preliminary data.</text>
</comment>
<keyword evidence="5" id="KW-1185">Reference proteome</keyword>
<feature type="region of interest" description="Disordered" evidence="2">
    <location>
        <begin position="193"/>
        <end position="317"/>
    </location>
</feature>
<keyword evidence="1" id="KW-0479">Metal-binding</keyword>
<dbReference type="Proteomes" id="UP000310200">
    <property type="component" value="Unassembled WGS sequence"/>
</dbReference>
<feature type="compositionally biased region" description="Polar residues" evidence="2">
    <location>
        <begin position="291"/>
        <end position="304"/>
    </location>
</feature>
<gene>
    <name evidence="4" type="ORF">DBV15_06448</name>
</gene>
<dbReference type="PANTHER" id="PTHR46664">
    <property type="entry name" value="ATM INTERACTOR"/>
    <property type="match status" value="1"/>
</dbReference>
<evidence type="ECO:0000259" key="3">
    <source>
        <dbReference type="PROSITE" id="PS50157"/>
    </source>
</evidence>
<evidence type="ECO:0000256" key="2">
    <source>
        <dbReference type="SAM" id="MobiDB-lite"/>
    </source>
</evidence>
<dbReference type="GO" id="GO:0000976">
    <property type="term" value="F:transcription cis-regulatory region binding"/>
    <property type="evidence" value="ECO:0007669"/>
    <property type="project" value="InterPro"/>
</dbReference>
<feature type="domain" description="C2H2-type" evidence="3">
    <location>
        <begin position="138"/>
        <end position="159"/>
    </location>
</feature>
<keyword evidence="1" id="KW-0863">Zinc-finger</keyword>
<dbReference type="EMBL" id="QBLH01000962">
    <property type="protein sequence ID" value="TGZ53703.1"/>
    <property type="molecule type" value="Genomic_DNA"/>
</dbReference>
<dbReference type="STRING" id="300112.A0A4S2KUG3"/>
<dbReference type="GO" id="GO:0005634">
    <property type="term" value="C:nucleus"/>
    <property type="evidence" value="ECO:0007669"/>
    <property type="project" value="TreeGrafter"/>
</dbReference>
<name>A0A4S2KUG3_9HYME</name>
<evidence type="ECO:0000313" key="4">
    <source>
        <dbReference type="EMBL" id="TGZ53703.1"/>
    </source>
</evidence>
<dbReference type="GO" id="GO:0008270">
    <property type="term" value="F:zinc ion binding"/>
    <property type="evidence" value="ECO:0007669"/>
    <property type="project" value="UniProtKB-KW"/>
</dbReference>
<dbReference type="SMART" id="SM00355">
    <property type="entry name" value="ZnF_C2H2"/>
    <property type="match status" value="4"/>
</dbReference>
<dbReference type="AlphaFoldDB" id="A0A4S2KUG3"/>
<dbReference type="GO" id="GO:0045944">
    <property type="term" value="P:positive regulation of transcription by RNA polymerase II"/>
    <property type="evidence" value="ECO:0007669"/>
    <property type="project" value="InterPro"/>
</dbReference>
<sequence length="578" mass="64622">MGVRISLTVADIAQHEQHAADAAPARVLSSVCLGFNRPAESGASPPVKTICPSPEELSVINNNVRCERCGLVFRNEPRCRLHDLKVHQRKKLDKIAKENVRYHCPVESCVYTVTSHRYFSTMKYLKQHYLKVHAEKNYACDRCGKSFSTESAKKGHARVCGVEFACSCSKTYITYEALLTHAKRSLHAITEKYKNSRHTTSKTVRRVLPRGRMSKPITILPTPDKSGKNSEDTDVATKSTSDVGVQTDDYKRSSKKMSNPSNVNNNNLHNAKRRISKQTQTNNLSKEKTSGKSIETQTPQANSKDSSKMHKRGGRCRALSKQSEQTLLKEELNLGDTFASGTLFPASPLPLRHDVGLQDFWEKNTSSTQTIPEKDMFEAFNDNVTQTEFETFYSHSHNPLIQGVPKSTVALMTLPYVEDTSAVEGYSFASTDGMSQADPMLTAKTFDDRFSSIETQTEQAFSPSYFYSESLSRSFALSSNIETQTTDNLDNMEQLLYSNTYTQTCDKMLSSDLGLSDIQTQTAWSHDDTTVSTETQTKSLICETDCNIPTGACRSWLNTQTSHTETQTDIFNIFEGFG</sequence>
<dbReference type="PROSITE" id="PS50157">
    <property type="entry name" value="ZINC_FINGER_C2H2_2"/>
    <property type="match status" value="1"/>
</dbReference>